<gene>
    <name evidence="2" type="ORF">BHQ10_003790</name>
</gene>
<organism evidence="2 3">
    <name type="scientific">Talaromyces amestolkiae</name>
    <dbReference type="NCBI Taxonomy" id="1196081"/>
    <lineage>
        <taxon>Eukaryota</taxon>
        <taxon>Fungi</taxon>
        <taxon>Dikarya</taxon>
        <taxon>Ascomycota</taxon>
        <taxon>Pezizomycotina</taxon>
        <taxon>Eurotiomycetes</taxon>
        <taxon>Eurotiomycetidae</taxon>
        <taxon>Eurotiales</taxon>
        <taxon>Trichocomaceae</taxon>
        <taxon>Talaromyces</taxon>
        <taxon>Talaromyces sect. Talaromyces</taxon>
    </lineage>
</organism>
<dbReference type="STRING" id="1196081.A0A364KW51"/>
<dbReference type="OrthoDB" id="408152at2759"/>
<dbReference type="Pfam" id="PF17784">
    <property type="entry name" value="Sulfotransfer_4"/>
    <property type="match status" value="1"/>
</dbReference>
<protein>
    <submittedName>
        <fullName evidence="2">Uncharacterized protein</fullName>
    </submittedName>
</protein>
<proteinExistence type="predicted"/>
<reference evidence="2 3" key="1">
    <citation type="journal article" date="2017" name="Biotechnol. Biofuels">
        <title>Differential beta-glucosidase expression as a function of carbon source availability in Talaromyces amestolkiae: a genomic and proteomic approach.</title>
        <authorList>
            <person name="de Eugenio L.I."/>
            <person name="Mendez-Liter J.A."/>
            <person name="Nieto-Dominguez M."/>
            <person name="Alonso L."/>
            <person name="Gil-Munoz J."/>
            <person name="Barriuso J."/>
            <person name="Prieto A."/>
            <person name="Martinez M.J."/>
        </authorList>
    </citation>
    <scope>NUCLEOTIDE SEQUENCE [LARGE SCALE GENOMIC DNA]</scope>
    <source>
        <strain evidence="2 3">CIB</strain>
    </source>
</reference>
<dbReference type="GeneID" id="63793006"/>
<keyword evidence="1" id="KW-1133">Transmembrane helix</keyword>
<dbReference type="Gene3D" id="3.40.50.300">
    <property type="entry name" value="P-loop containing nucleotide triphosphate hydrolases"/>
    <property type="match status" value="1"/>
</dbReference>
<feature type="transmembrane region" description="Helical" evidence="1">
    <location>
        <begin position="257"/>
        <end position="279"/>
    </location>
</feature>
<dbReference type="Proteomes" id="UP000249363">
    <property type="component" value="Unassembled WGS sequence"/>
</dbReference>
<dbReference type="SUPFAM" id="SSF52540">
    <property type="entry name" value="P-loop containing nucleoside triphosphate hydrolases"/>
    <property type="match status" value="1"/>
</dbReference>
<dbReference type="RefSeq" id="XP_040732294.1">
    <property type="nucleotide sequence ID" value="XM_040876085.1"/>
</dbReference>
<comment type="caution">
    <text evidence="2">The sequence shown here is derived from an EMBL/GenBank/DDBJ whole genome shotgun (WGS) entry which is preliminary data.</text>
</comment>
<evidence type="ECO:0000313" key="2">
    <source>
        <dbReference type="EMBL" id="RAO67778.1"/>
    </source>
</evidence>
<dbReference type="AlphaFoldDB" id="A0A364KW51"/>
<dbReference type="PANTHER" id="PTHR36978">
    <property type="entry name" value="P-LOOP CONTAINING NUCLEOTIDE TRIPHOSPHATE HYDROLASE"/>
    <property type="match status" value="1"/>
</dbReference>
<dbReference type="EMBL" id="MIKG01000006">
    <property type="protein sequence ID" value="RAO67778.1"/>
    <property type="molecule type" value="Genomic_DNA"/>
</dbReference>
<accession>A0A364KW51</accession>
<dbReference type="PANTHER" id="PTHR36978:SF4">
    <property type="entry name" value="P-LOOP CONTAINING NUCLEOSIDE TRIPHOSPHATE HYDROLASE PROTEIN"/>
    <property type="match status" value="1"/>
</dbReference>
<dbReference type="InterPro" id="IPR027417">
    <property type="entry name" value="P-loop_NTPase"/>
</dbReference>
<keyword evidence="1" id="KW-0812">Transmembrane</keyword>
<dbReference type="InterPro" id="IPR040632">
    <property type="entry name" value="Sulfotransfer_4"/>
</dbReference>
<evidence type="ECO:0000313" key="3">
    <source>
        <dbReference type="Proteomes" id="UP000249363"/>
    </source>
</evidence>
<keyword evidence="1" id="KW-0472">Membrane</keyword>
<sequence length="280" mass="32296">MVEWNLLLPDMASGEKRKMRVVVMSCSRTATLGMYEALQILGYKPYHMAEIIRGIEGQGPVILERALLAENDRFSRNRPLDRAAFDEWLEGYDVFIELGSYLPQQTVRAYLDDPEVKFILVERNPDAWVKSVNSFVGATVLKALNSFPLNLLRYFNTPLYRFWRLNVLMYGIISNGTRMGEPDNVRNLRENYVHYIDLVKKLIPPERMRVIRLEDGLGWKEVCDYLEKPIPDGVPYPMRVDHSPLAKAWMGMQIKNALFNFGLTLVPIVGAGIYFGRIFL</sequence>
<keyword evidence="3" id="KW-1185">Reference proteome</keyword>
<evidence type="ECO:0000256" key="1">
    <source>
        <dbReference type="SAM" id="Phobius"/>
    </source>
</evidence>
<name>A0A364KW51_TALAM</name>